<dbReference type="EMBL" id="LRFC01000006">
    <property type="protein sequence ID" value="KZE68015.1"/>
    <property type="molecule type" value="Genomic_DNA"/>
</dbReference>
<feature type="compositionally biased region" description="Basic and acidic residues" evidence="1">
    <location>
        <begin position="168"/>
        <end position="187"/>
    </location>
</feature>
<evidence type="ECO:0000313" key="2">
    <source>
        <dbReference type="EMBL" id="KZE68015.1"/>
    </source>
</evidence>
<sequence>MAKIYLAVSKIDKESFEGFQKNLTGPDTELISIDINKTIERSEVQETIRLHSFETIITEADFIDDDWLQSYDSGKVIVFDPSKKLETKKEHITLCETIDEIRTHILTMKLENPILKVNSENLTTKAERKQNKPDTAAAINSEEKTVKTNDNPESEDANTSKPQTIDIFPKKDNKQGDKTPDATKKNTSDYLPENADKIKHFYKENNLYNRKTIGIWSPKTIGVSTFVLNFAIYLKKFKELKIAVMEYPNNQQILKSVLTRYDSLPPDWHSFREFSKTNTIPVESTNWVYRRIRWLPLGENDSKMEWTEEVTKDYFNITNTHDIVLVDIPTGEMNELTLDSLHHLNELWILIDDSFHQHLDWKNYISSILKKHNVTAKLIYYREFPHSRVKKVSQSFTDDMDIEFMTALPEMSKAVSKNNYEKFPMFDKRKVREAWEPKLDIIAEHLLGSEYVERYKLNIWQKLKRLLARLLQ</sequence>
<organism evidence="2 3">
    <name type="scientific">Fictibacillus phosphorivorans</name>
    <dbReference type="NCBI Taxonomy" id="1221500"/>
    <lineage>
        <taxon>Bacteria</taxon>
        <taxon>Bacillati</taxon>
        <taxon>Bacillota</taxon>
        <taxon>Bacilli</taxon>
        <taxon>Bacillales</taxon>
        <taxon>Fictibacillaceae</taxon>
        <taxon>Fictibacillus</taxon>
    </lineage>
</organism>
<keyword evidence="3" id="KW-1185">Reference proteome</keyword>
<protein>
    <submittedName>
        <fullName evidence="2">Uncharacterized protein</fullName>
    </submittedName>
</protein>
<dbReference type="AlphaFoldDB" id="A0A165NX66"/>
<reference evidence="3" key="1">
    <citation type="submission" date="2016-01" db="EMBL/GenBank/DDBJ databases">
        <title>Draft genome of Chromobacterium sp. F49.</title>
        <authorList>
            <person name="Hong K.W."/>
        </authorList>
    </citation>
    <scope>NUCLEOTIDE SEQUENCE [LARGE SCALE GENOMIC DNA]</scope>
    <source>
        <strain evidence="3">P7IIIA</strain>
    </source>
</reference>
<name>A0A165NX66_9BACL</name>
<dbReference type="RefSeq" id="WP_066238562.1">
    <property type="nucleotide sequence ID" value="NZ_LRFC01000006.1"/>
</dbReference>
<dbReference type="Proteomes" id="UP000076567">
    <property type="component" value="Unassembled WGS sequence"/>
</dbReference>
<comment type="caution">
    <text evidence="2">The sequence shown here is derived from an EMBL/GenBank/DDBJ whole genome shotgun (WGS) entry which is preliminary data.</text>
</comment>
<evidence type="ECO:0000256" key="1">
    <source>
        <dbReference type="SAM" id="MobiDB-lite"/>
    </source>
</evidence>
<accession>A0A165NX66</accession>
<proteinExistence type="predicted"/>
<evidence type="ECO:0000313" key="3">
    <source>
        <dbReference type="Proteomes" id="UP000076567"/>
    </source>
</evidence>
<gene>
    <name evidence="2" type="ORF">AWM68_17745</name>
</gene>
<dbReference type="OrthoDB" id="2885376at2"/>
<feature type="region of interest" description="Disordered" evidence="1">
    <location>
        <begin position="125"/>
        <end position="190"/>
    </location>
</feature>